<reference evidence="2 3" key="1">
    <citation type="submission" date="2019-04" db="EMBL/GenBank/DDBJ databases">
        <title>Salinimonas iocasae sp. nov., a halophilic bacterium isolated from the outer tube casing of tubeworms in Okinawa Trough.</title>
        <authorList>
            <person name="Zhang H."/>
            <person name="Wang H."/>
            <person name="Li C."/>
        </authorList>
    </citation>
    <scope>NUCLEOTIDE SEQUENCE [LARGE SCALE GENOMIC DNA]</scope>
    <source>
        <strain evidence="2 3">KX18D6</strain>
    </source>
</reference>
<dbReference type="KEGG" id="salk:FBQ74_06395"/>
<feature type="transmembrane region" description="Helical" evidence="1">
    <location>
        <begin position="14"/>
        <end position="35"/>
    </location>
</feature>
<dbReference type="RefSeq" id="WP_139755885.1">
    <property type="nucleotide sequence ID" value="NZ_CP039852.1"/>
</dbReference>
<name>A0A5B7YC71_9ALTE</name>
<protein>
    <submittedName>
        <fullName evidence="2">Uncharacterized protein</fullName>
    </submittedName>
</protein>
<gene>
    <name evidence="2" type="ORF">FBQ74_06395</name>
</gene>
<evidence type="ECO:0000313" key="2">
    <source>
        <dbReference type="EMBL" id="QCZ93138.1"/>
    </source>
</evidence>
<evidence type="ECO:0000256" key="1">
    <source>
        <dbReference type="SAM" id="Phobius"/>
    </source>
</evidence>
<dbReference type="EMBL" id="CP039852">
    <property type="protein sequence ID" value="QCZ93138.1"/>
    <property type="molecule type" value="Genomic_DNA"/>
</dbReference>
<keyword evidence="1" id="KW-0472">Membrane</keyword>
<keyword evidence="3" id="KW-1185">Reference proteome</keyword>
<organism evidence="2 3">
    <name type="scientific">Salinimonas iocasae</name>
    <dbReference type="NCBI Taxonomy" id="2572577"/>
    <lineage>
        <taxon>Bacteria</taxon>
        <taxon>Pseudomonadati</taxon>
        <taxon>Pseudomonadota</taxon>
        <taxon>Gammaproteobacteria</taxon>
        <taxon>Alteromonadales</taxon>
        <taxon>Alteromonadaceae</taxon>
        <taxon>Alteromonas/Salinimonas group</taxon>
        <taxon>Salinimonas</taxon>
    </lineage>
</organism>
<proteinExistence type="predicted"/>
<dbReference type="Proteomes" id="UP000304912">
    <property type="component" value="Chromosome"/>
</dbReference>
<sequence>MSAAVIEAEVYQKIIVVVVAVLFITFSVVFSGNFAPSLSENEQPQQKLEHAQALGKIEVFISFRGYH</sequence>
<accession>A0A5B7YC71</accession>
<dbReference type="AlphaFoldDB" id="A0A5B7YC71"/>
<keyword evidence="1" id="KW-0812">Transmembrane</keyword>
<keyword evidence="1" id="KW-1133">Transmembrane helix</keyword>
<evidence type="ECO:0000313" key="3">
    <source>
        <dbReference type="Proteomes" id="UP000304912"/>
    </source>
</evidence>